<dbReference type="Pfam" id="PF04138">
    <property type="entry name" value="GtrA_DPMS_TM"/>
    <property type="match status" value="1"/>
</dbReference>
<dbReference type="Proteomes" id="UP000580568">
    <property type="component" value="Unassembled WGS sequence"/>
</dbReference>
<gene>
    <name evidence="7" type="ORF">bsdtw1_01021</name>
</gene>
<dbReference type="AlphaFoldDB" id="A0A6V8SIJ0"/>
<comment type="subcellular location">
    <subcellularLocation>
        <location evidence="1">Membrane</location>
        <topology evidence="1">Multi-pass membrane protein</topology>
    </subcellularLocation>
</comment>
<evidence type="ECO:0000256" key="4">
    <source>
        <dbReference type="ARBA" id="ARBA00023136"/>
    </source>
</evidence>
<dbReference type="EMBL" id="BLZR01000001">
    <property type="protein sequence ID" value="GFP74958.1"/>
    <property type="molecule type" value="Genomic_DNA"/>
</dbReference>
<dbReference type="RefSeq" id="WP_183276493.1">
    <property type="nucleotide sequence ID" value="NZ_BLZR01000001.1"/>
</dbReference>
<proteinExistence type="predicted"/>
<feature type="transmembrane region" description="Helical" evidence="5">
    <location>
        <begin position="79"/>
        <end position="100"/>
    </location>
</feature>
<dbReference type="GO" id="GO:0000271">
    <property type="term" value="P:polysaccharide biosynthetic process"/>
    <property type="evidence" value="ECO:0007669"/>
    <property type="project" value="InterPro"/>
</dbReference>
<feature type="transmembrane region" description="Helical" evidence="5">
    <location>
        <begin position="47"/>
        <end position="64"/>
    </location>
</feature>
<dbReference type="GO" id="GO:0016020">
    <property type="term" value="C:membrane"/>
    <property type="evidence" value="ECO:0007669"/>
    <property type="project" value="UniProtKB-SubCell"/>
</dbReference>
<organism evidence="7 8">
    <name type="scientific">Clostridium fungisolvens</name>
    <dbReference type="NCBI Taxonomy" id="1604897"/>
    <lineage>
        <taxon>Bacteria</taxon>
        <taxon>Bacillati</taxon>
        <taxon>Bacillota</taxon>
        <taxon>Clostridia</taxon>
        <taxon>Eubacteriales</taxon>
        <taxon>Clostridiaceae</taxon>
        <taxon>Clostridium</taxon>
    </lineage>
</organism>
<evidence type="ECO:0000313" key="7">
    <source>
        <dbReference type="EMBL" id="GFP74958.1"/>
    </source>
</evidence>
<feature type="transmembrane region" description="Helical" evidence="5">
    <location>
        <begin position="13"/>
        <end position="35"/>
    </location>
</feature>
<sequence>MEENSKLKAIIQFITYSLVGSSNVIIDLIVLNILWTVTGLTVGRINFLFKLISFCIYSTSGYLLNKKFTFKTESKSSSYFGYVSLLGILSFLDAVIIANLTRHNIFHIHRFFWANISAFLAAMLTGILGFIINKFVIFNKED</sequence>
<evidence type="ECO:0000256" key="3">
    <source>
        <dbReference type="ARBA" id="ARBA00022989"/>
    </source>
</evidence>
<comment type="caution">
    <text evidence="7">The sequence shown here is derived from an EMBL/GenBank/DDBJ whole genome shotgun (WGS) entry which is preliminary data.</text>
</comment>
<feature type="domain" description="GtrA/DPMS transmembrane" evidence="6">
    <location>
        <begin position="16"/>
        <end position="138"/>
    </location>
</feature>
<keyword evidence="8" id="KW-1185">Reference proteome</keyword>
<keyword evidence="2 5" id="KW-0812">Transmembrane</keyword>
<evidence type="ECO:0000256" key="2">
    <source>
        <dbReference type="ARBA" id="ARBA00022692"/>
    </source>
</evidence>
<evidence type="ECO:0000259" key="6">
    <source>
        <dbReference type="Pfam" id="PF04138"/>
    </source>
</evidence>
<feature type="transmembrane region" description="Helical" evidence="5">
    <location>
        <begin position="112"/>
        <end position="132"/>
    </location>
</feature>
<evidence type="ECO:0000256" key="5">
    <source>
        <dbReference type="SAM" id="Phobius"/>
    </source>
</evidence>
<keyword evidence="4 5" id="KW-0472">Membrane</keyword>
<dbReference type="InterPro" id="IPR007267">
    <property type="entry name" value="GtrA_DPMS_TM"/>
</dbReference>
<reference evidence="7 8" key="1">
    <citation type="submission" date="2020-07" db="EMBL/GenBank/DDBJ databases">
        <title>A new beta-1,3-glucan-decomposing anaerobic bacterium isolated from anoxic soil subjected to biological soil disinfestation.</title>
        <authorList>
            <person name="Ueki A."/>
            <person name="Tonouchi A."/>
        </authorList>
    </citation>
    <scope>NUCLEOTIDE SEQUENCE [LARGE SCALE GENOMIC DNA]</scope>
    <source>
        <strain evidence="7 8">TW1</strain>
    </source>
</reference>
<evidence type="ECO:0000313" key="8">
    <source>
        <dbReference type="Proteomes" id="UP000580568"/>
    </source>
</evidence>
<keyword evidence="3 5" id="KW-1133">Transmembrane helix</keyword>
<name>A0A6V8SIJ0_9CLOT</name>
<evidence type="ECO:0000256" key="1">
    <source>
        <dbReference type="ARBA" id="ARBA00004141"/>
    </source>
</evidence>
<protein>
    <recommendedName>
        <fullName evidence="6">GtrA/DPMS transmembrane domain-containing protein</fullName>
    </recommendedName>
</protein>
<accession>A0A6V8SIJ0</accession>